<dbReference type="OrthoDB" id="4083233at2759"/>
<sequence length="381" mass="45164">MSDEVETQAGEQKKSQFSVQNIVKIPNLSVEELTELEKEISDEFRDISKSYLATRLSRIDTLIEKINNSIKITTANDRNWLKIYNFEIETINNIKTNTEDLVLLSGGYIHNRADILRSIDEYEEELKEIFKNLQSPLDFDETLGDLENENNNNDENSTKLPFAYLFERFFKPHTRSLQTIINEKDYQSRLLQNNSSGNSAIIWKSYYYNLMRRKHELVQQTFSELNNLYKEYHSVNDQQQIARGWSNYYRSVISPIDLRRTYDEGNNNKLNHTIYNTTNTHDYKTILENNRDSNYSNLDNSYLQKNRIELTNIRKNIFSQQHRFNHTQNRDSQTYLSDTEEPAKKRVKLNTCLGLVKDEIDDDLSLLRKEIRKHKQLDEPE</sequence>
<dbReference type="EMBL" id="CP000500">
    <property type="protein sequence ID" value="ABN67697.2"/>
    <property type="molecule type" value="Genomic_DNA"/>
</dbReference>
<dbReference type="eggNOG" id="ENOG502RPU4">
    <property type="taxonomic scope" value="Eukaryota"/>
</dbReference>
<dbReference type="KEGG" id="pic:PICST_48789"/>
<name>A3LWU3_PICST</name>
<reference evidence="1 2" key="1">
    <citation type="journal article" date="2007" name="Nat. Biotechnol.">
        <title>Genome sequence of the lignocellulose-bioconverting and xylose-fermenting yeast Pichia stipitis.</title>
        <authorList>
            <person name="Jeffries T.W."/>
            <person name="Grigoriev I.V."/>
            <person name="Grimwood J."/>
            <person name="Laplaza J.M."/>
            <person name="Aerts A."/>
            <person name="Salamov A."/>
            <person name="Schmutz J."/>
            <person name="Lindquist E."/>
            <person name="Dehal P."/>
            <person name="Shapiro H."/>
            <person name="Jin Y.S."/>
            <person name="Passoth V."/>
            <person name="Richardson P.M."/>
        </authorList>
    </citation>
    <scope>NUCLEOTIDE SEQUENCE [LARGE SCALE GENOMIC DNA]</scope>
    <source>
        <strain evidence="2">ATCC 58785 / CBS 6054 / NBRC 10063 / NRRL Y-11545</strain>
    </source>
</reference>
<protein>
    <submittedName>
        <fullName evidence="1">Uncharacterized protein</fullName>
    </submittedName>
</protein>
<dbReference type="AlphaFoldDB" id="A3LWU3"/>
<evidence type="ECO:0000313" key="2">
    <source>
        <dbReference type="Proteomes" id="UP000002258"/>
    </source>
</evidence>
<dbReference type="GeneID" id="4840131"/>
<dbReference type="RefSeq" id="XP_001385726.2">
    <property type="nucleotide sequence ID" value="XM_001385689.1"/>
</dbReference>
<accession>A3LWU3</accession>
<dbReference type="OMA" id="RVILWKQ"/>
<dbReference type="InParanoid" id="A3LWU3"/>
<proteinExistence type="predicted"/>
<dbReference type="HOGENOM" id="CLU_033253_0_0_1"/>
<organism evidence="1 2">
    <name type="scientific">Scheffersomyces stipitis (strain ATCC 58785 / CBS 6054 / NBRC 10063 / NRRL Y-11545)</name>
    <name type="common">Yeast</name>
    <name type="synonym">Pichia stipitis</name>
    <dbReference type="NCBI Taxonomy" id="322104"/>
    <lineage>
        <taxon>Eukaryota</taxon>
        <taxon>Fungi</taxon>
        <taxon>Dikarya</taxon>
        <taxon>Ascomycota</taxon>
        <taxon>Saccharomycotina</taxon>
        <taxon>Pichiomycetes</taxon>
        <taxon>Debaryomycetaceae</taxon>
        <taxon>Scheffersomyces</taxon>
    </lineage>
</organism>
<gene>
    <name evidence="1" type="ORF">PICST_48789</name>
</gene>
<dbReference type="Proteomes" id="UP000002258">
    <property type="component" value="Chromosome 6"/>
</dbReference>
<feature type="non-terminal residue" evidence="1">
    <location>
        <position position="381"/>
    </location>
</feature>
<evidence type="ECO:0000313" key="1">
    <source>
        <dbReference type="EMBL" id="ABN67697.2"/>
    </source>
</evidence>
<dbReference type="STRING" id="322104.A3LWU3"/>
<keyword evidence="2" id="KW-1185">Reference proteome</keyword>